<sequence length="202" mass="22585">MPEEHPPAQKPGPPHTVALDARSARGLAHPLRLKILGWLRTDGPATATMVGAALGLNTGATSYHLRQLATYGFVVEDPERGTPRERWWRAAHSSHTYGSLEQSEGREAFVRAVAQTATERIQRAAEANATLPEAWRAVSTFSDWVLRLTPREAQQLRRELAEVFDRYRRHDPEDTLAPQGSVPFAALLQLFPHHPERLPDEP</sequence>
<dbReference type="CDD" id="cd00090">
    <property type="entry name" value="HTH_ARSR"/>
    <property type="match status" value="1"/>
</dbReference>
<dbReference type="KEGG" id="serw:FY030_02210"/>
<dbReference type="EMBL" id="CP044427">
    <property type="protein sequence ID" value="QFG67697.1"/>
    <property type="molecule type" value="Genomic_DNA"/>
</dbReference>
<dbReference type="Proteomes" id="UP000326546">
    <property type="component" value="Chromosome"/>
</dbReference>
<dbReference type="InterPro" id="IPR001845">
    <property type="entry name" value="HTH_ArsR_DNA-bd_dom"/>
</dbReference>
<dbReference type="Pfam" id="PF12840">
    <property type="entry name" value="HTH_20"/>
    <property type="match status" value="1"/>
</dbReference>
<dbReference type="Gene3D" id="1.10.10.10">
    <property type="entry name" value="Winged helix-like DNA-binding domain superfamily/Winged helix DNA-binding domain"/>
    <property type="match status" value="1"/>
</dbReference>
<evidence type="ECO:0000313" key="2">
    <source>
        <dbReference type="EMBL" id="QFG67697.1"/>
    </source>
</evidence>
<dbReference type="SMART" id="SM00418">
    <property type="entry name" value="HTH_ARSR"/>
    <property type="match status" value="1"/>
</dbReference>
<reference evidence="2 3" key="1">
    <citation type="submission" date="2019-09" db="EMBL/GenBank/DDBJ databases">
        <title>Serinicoccus pratensis sp. nov., isolated from meadow soil.</title>
        <authorList>
            <person name="Zhang W."/>
        </authorList>
    </citation>
    <scope>NUCLEOTIDE SEQUENCE [LARGE SCALE GENOMIC DNA]</scope>
    <source>
        <strain evidence="2 3">W204</strain>
    </source>
</reference>
<organism evidence="2 3">
    <name type="scientific">Ornithinimicrobium pratense</name>
    <dbReference type="NCBI Taxonomy" id="2593973"/>
    <lineage>
        <taxon>Bacteria</taxon>
        <taxon>Bacillati</taxon>
        <taxon>Actinomycetota</taxon>
        <taxon>Actinomycetes</taxon>
        <taxon>Micrococcales</taxon>
        <taxon>Ornithinimicrobiaceae</taxon>
        <taxon>Ornithinimicrobium</taxon>
    </lineage>
</organism>
<feature type="domain" description="HTH arsR-type" evidence="1">
    <location>
        <begin position="22"/>
        <end position="126"/>
    </location>
</feature>
<dbReference type="InterPro" id="IPR011991">
    <property type="entry name" value="ArsR-like_HTH"/>
</dbReference>
<accession>A0A5J6V214</accession>
<dbReference type="SUPFAM" id="SSF46785">
    <property type="entry name" value="Winged helix' DNA-binding domain"/>
    <property type="match status" value="1"/>
</dbReference>
<evidence type="ECO:0000313" key="3">
    <source>
        <dbReference type="Proteomes" id="UP000326546"/>
    </source>
</evidence>
<dbReference type="OrthoDB" id="7945987at2"/>
<dbReference type="AlphaFoldDB" id="A0A5J6V214"/>
<keyword evidence="3" id="KW-1185">Reference proteome</keyword>
<proteinExistence type="predicted"/>
<name>A0A5J6V214_9MICO</name>
<dbReference type="InterPro" id="IPR036390">
    <property type="entry name" value="WH_DNA-bd_sf"/>
</dbReference>
<dbReference type="InterPro" id="IPR036388">
    <property type="entry name" value="WH-like_DNA-bd_sf"/>
</dbReference>
<gene>
    <name evidence="2" type="ORF">FY030_02210</name>
</gene>
<protein>
    <submittedName>
        <fullName evidence="2">Helix-turn-helix transcriptional regulator</fullName>
    </submittedName>
</protein>
<evidence type="ECO:0000259" key="1">
    <source>
        <dbReference type="SMART" id="SM00418"/>
    </source>
</evidence>
<dbReference type="RefSeq" id="WP_158060089.1">
    <property type="nucleotide sequence ID" value="NZ_CP044427.1"/>
</dbReference>
<dbReference type="GO" id="GO:0003700">
    <property type="term" value="F:DNA-binding transcription factor activity"/>
    <property type="evidence" value="ECO:0007669"/>
    <property type="project" value="InterPro"/>
</dbReference>